<evidence type="ECO:0000313" key="3">
    <source>
        <dbReference type="Proteomes" id="UP000663505"/>
    </source>
</evidence>
<dbReference type="EMBL" id="CP071182">
    <property type="protein sequence ID" value="QSO45485.1"/>
    <property type="molecule type" value="Genomic_DNA"/>
</dbReference>
<gene>
    <name evidence="2" type="ORF">JZ786_12965</name>
</gene>
<dbReference type="InterPro" id="IPR025119">
    <property type="entry name" value="DUF4046"/>
</dbReference>
<reference evidence="2 3" key="1">
    <citation type="submission" date="2021-02" db="EMBL/GenBank/DDBJ databases">
        <title>Alicyclobacillus curvatus sp. nov. and Alicyclobacillus mengziensis sp. nov., two acidophilic bacteria isolated from acid mine drainage.</title>
        <authorList>
            <person name="Huang Y."/>
        </authorList>
    </citation>
    <scope>NUCLEOTIDE SEQUENCE [LARGE SCALE GENOMIC DNA]</scope>
    <source>
        <strain evidence="2 3">S30H14</strain>
    </source>
</reference>
<protein>
    <submittedName>
        <fullName evidence="2">DUF4046 domain-containing protein</fullName>
    </submittedName>
</protein>
<evidence type="ECO:0000259" key="1">
    <source>
        <dbReference type="Pfam" id="PF13255"/>
    </source>
</evidence>
<keyword evidence="3" id="KW-1185">Reference proteome</keyword>
<dbReference type="AlphaFoldDB" id="A0A9X7Z5P5"/>
<organism evidence="2 3">
    <name type="scientific">Alicyclobacillus mengziensis</name>
    <dbReference type="NCBI Taxonomy" id="2931921"/>
    <lineage>
        <taxon>Bacteria</taxon>
        <taxon>Bacillati</taxon>
        <taxon>Bacillota</taxon>
        <taxon>Bacilli</taxon>
        <taxon>Bacillales</taxon>
        <taxon>Alicyclobacillaceae</taxon>
        <taxon>Alicyclobacillus</taxon>
    </lineage>
</organism>
<proteinExistence type="predicted"/>
<dbReference type="KEGG" id="afx:JZ786_12965"/>
<accession>A0A9X7Z5P5</accession>
<feature type="domain" description="DUF4046" evidence="1">
    <location>
        <begin position="6"/>
        <end position="90"/>
    </location>
</feature>
<dbReference type="Pfam" id="PF13255">
    <property type="entry name" value="DUF4046"/>
    <property type="match status" value="2"/>
</dbReference>
<dbReference type="Proteomes" id="UP000663505">
    <property type="component" value="Chromosome"/>
</dbReference>
<name>A0A9X7Z5P5_9BACL</name>
<dbReference type="RefSeq" id="WP_206654853.1">
    <property type="nucleotide sequence ID" value="NZ_CP071182.1"/>
</dbReference>
<feature type="domain" description="DUF4046" evidence="1">
    <location>
        <begin position="96"/>
        <end position="168"/>
    </location>
</feature>
<sequence length="254" mass="30245">MHQEEVIQTYLDVLSGSRKRFPNHFFSGVDGRQRAILVTRYLIERRLEIPIEQIPEKVTAELLWKYRLRPVANVQGWHFSQLMEQCYPEHVKAWHFRQVSNGYWQQENGRTRLIDAVRYVIEEECHIPVEEIPKRVTHAFFKQHNLYGAFNQFGQSTYETINAAYPGRFFPWQFHTVPMNYWKDAANVETAMEWLVFEVLKMESYEAVYPIIQIKHFVENDLQGLLIRRFHNRITEVRAWVAARCSSLATIPLS</sequence>
<evidence type="ECO:0000313" key="2">
    <source>
        <dbReference type="EMBL" id="QSO45485.1"/>
    </source>
</evidence>